<name>A0A2V3UQ43_9SPHN</name>
<proteinExistence type="predicted"/>
<dbReference type="EMBL" id="QJJM01000018">
    <property type="protein sequence ID" value="PXW68296.1"/>
    <property type="molecule type" value="Genomic_DNA"/>
</dbReference>
<comment type="caution">
    <text evidence="1">The sequence shown here is derived from an EMBL/GenBank/DDBJ whole genome shotgun (WGS) entry which is preliminary data.</text>
</comment>
<organism evidence="1 2">
    <name type="scientific">Blastomonas natatoria</name>
    <dbReference type="NCBI Taxonomy" id="34015"/>
    <lineage>
        <taxon>Bacteria</taxon>
        <taxon>Pseudomonadati</taxon>
        <taxon>Pseudomonadota</taxon>
        <taxon>Alphaproteobacteria</taxon>
        <taxon>Sphingomonadales</taxon>
        <taxon>Sphingomonadaceae</taxon>
        <taxon>Blastomonas</taxon>
    </lineage>
</organism>
<protein>
    <submittedName>
        <fullName evidence="1">Uncharacterized protein</fullName>
    </submittedName>
</protein>
<dbReference type="AlphaFoldDB" id="A0A2V3UQ43"/>
<evidence type="ECO:0000313" key="1">
    <source>
        <dbReference type="EMBL" id="PXW68296.1"/>
    </source>
</evidence>
<sequence>MLVGALLGLLGQETAFANSMPLTWADQNVDAGAMDPGCAEMMGVAQPDKPEKPCEGMTPECVAKMGCAVPVALVPLLPITEPMLLHAWVPARRPVATLTGRIIGPEPEPPTPLA</sequence>
<accession>A0A2V3UQ43</accession>
<dbReference type="Proteomes" id="UP000248014">
    <property type="component" value="Unassembled WGS sequence"/>
</dbReference>
<gene>
    <name evidence="1" type="ORF">C7451_11819</name>
</gene>
<keyword evidence="2" id="KW-1185">Reference proteome</keyword>
<reference evidence="1 2" key="1">
    <citation type="submission" date="2018-05" db="EMBL/GenBank/DDBJ databases">
        <title>Genomic Encyclopedia of Type Strains, Phase IV (KMG-IV): sequencing the most valuable type-strain genomes for metagenomic binning, comparative biology and taxonomic classification.</title>
        <authorList>
            <person name="Goeker M."/>
        </authorList>
    </citation>
    <scope>NUCLEOTIDE SEQUENCE [LARGE SCALE GENOMIC DNA]</scope>
    <source>
        <strain evidence="1 2">DSM 3183</strain>
    </source>
</reference>
<evidence type="ECO:0000313" key="2">
    <source>
        <dbReference type="Proteomes" id="UP000248014"/>
    </source>
</evidence>